<dbReference type="PANTHER" id="PTHR38340:SF1">
    <property type="entry name" value="S-LAYER PROTEIN"/>
    <property type="match status" value="1"/>
</dbReference>
<dbReference type="GO" id="GO:0005615">
    <property type="term" value="C:extracellular space"/>
    <property type="evidence" value="ECO:0007669"/>
    <property type="project" value="InterPro"/>
</dbReference>
<dbReference type="RefSeq" id="WP_172592435.1">
    <property type="nucleotide sequence ID" value="NZ_PXXU01000043.1"/>
</dbReference>
<dbReference type="EMBL" id="PXXU01000043">
    <property type="protein sequence ID" value="PSJ16584.1"/>
    <property type="molecule type" value="Genomic_DNA"/>
</dbReference>
<evidence type="ECO:0000313" key="7">
    <source>
        <dbReference type="Proteomes" id="UP000241912"/>
    </source>
</evidence>
<accession>A0A2P7NSY2</accession>
<name>A0A2P7NSY2_9PROT</name>
<dbReference type="InterPro" id="IPR001343">
    <property type="entry name" value="Hemolysn_Ca-bd"/>
</dbReference>
<gene>
    <name evidence="6" type="ORF">C7H79_12565</name>
</gene>
<organism evidence="6 7">
    <name type="scientific">Nitrosomonas supralitoralis</name>
    <dbReference type="NCBI Taxonomy" id="2116706"/>
    <lineage>
        <taxon>Bacteria</taxon>
        <taxon>Pseudomonadati</taxon>
        <taxon>Pseudomonadota</taxon>
        <taxon>Betaproteobacteria</taxon>
        <taxon>Nitrosomonadales</taxon>
        <taxon>Nitrosomonadaceae</taxon>
        <taxon>Nitrosomonas</taxon>
    </lineage>
</organism>
<sequence length="222" mass="21926">LNGNDTLDGQGGNDTLIGGAGSDIYIVDSVGDTIIELAGQGADTVRSSVTFTLGLTSNLEHLTLIGADAINGTGNNSANVITGNDNNNVLTGNAGPDTLSGGIGNDILIGGGGADTLAGGSGSDIFLYQASVSHSNATNRDTIIDFVSGIDTINLSAIDANTTVGGNNAFVFIGAAAFSAAGQLRYVPATGLLEANVNAGLAADFQISLLGAPTLLATDIVL</sequence>
<evidence type="ECO:0000313" key="6">
    <source>
        <dbReference type="EMBL" id="PSJ16584.1"/>
    </source>
</evidence>
<dbReference type="GO" id="GO:0005509">
    <property type="term" value="F:calcium ion binding"/>
    <property type="evidence" value="ECO:0007669"/>
    <property type="project" value="InterPro"/>
</dbReference>
<dbReference type="PROSITE" id="PS00330">
    <property type="entry name" value="HEMOLYSIN_CALCIUM"/>
    <property type="match status" value="2"/>
</dbReference>
<reference evidence="6 7" key="1">
    <citation type="submission" date="2018-03" db="EMBL/GenBank/DDBJ databases">
        <title>Draft genome of Nitrosomonas supralitoralis APG5.</title>
        <authorList>
            <person name="Urakawa H."/>
            <person name="Lopez J.V."/>
        </authorList>
    </citation>
    <scope>NUCLEOTIDE SEQUENCE [LARGE SCALE GENOMIC DNA]</scope>
    <source>
        <strain evidence="6 7">APG5</strain>
    </source>
</reference>
<keyword evidence="4" id="KW-0677">Repeat</keyword>
<evidence type="ECO:0000256" key="1">
    <source>
        <dbReference type="ARBA" id="ARBA00001913"/>
    </source>
</evidence>
<dbReference type="AlphaFoldDB" id="A0A2P7NSY2"/>
<dbReference type="InterPro" id="IPR050557">
    <property type="entry name" value="RTX_toxin/Mannuronan_C5-epim"/>
</dbReference>
<dbReference type="Proteomes" id="UP000241912">
    <property type="component" value="Unassembled WGS sequence"/>
</dbReference>
<dbReference type="Gene3D" id="2.150.10.10">
    <property type="entry name" value="Serralysin-like metalloprotease, C-terminal"/>
    <property type="match status" value="1"/>
</dbReference>
<comment type="cofactor">
    <cofactor evidence="1">
        <name>Ca(2+)</name>
        <dbReference type="ChEBI" id="CHEBI:29108"/>
    </cofactor>
</comment>
<keyword evidence="3" id="KW-0964">Secreted</keyword>
<dbReference type="SUPFAM" id="SSF51120">
    <property type="entry name" value="beta-Roll"/>
    <property type="match status" value="1"/>
</dbReference>
<evidence type="ECO:0000256" key="4">
    <source>
        <dbReference type="ARBA" id="ARBA00022737"/>
    </source>
</evidence>
<feature type="domain" description="Peptidase M10 serralysin C-terminal" evidence="5">
    <location>
        <begin position="101"/>
        <end position="221"/>
    </location>
</feature>
<dbReference type="InterPro" id="IPR013858">
    <property type="entry name" value="Peptidase_M10B_C"/>
</dbReference>
<feature type="non-terminal residue" evidence="6">
    <location>
        <position position="1"/>
    </location>
</feature>
<keyword evidence="7" id="KW-1185">Reference proteome</keyword>
<comment type="caution">
    <text evidence="6">The sequence shown here is derived from an EMBL/GenBank/DDBJ whole genome shotgun (WGS) entry which is preliminary data.</text>
</comment>
<dbReference type="Pfam" id="PF00353">
    <property type="entry name" value="HemolysinCabind"/>
    <property type="match status" value="2"/>
</dbReference>
<dbReference type="InterPro" id="IPR011049">
    <property type="entry name" value="Serralysin-like_metalloprot_C"/>
</dbReference>
<dbReference type="PRINTS" id="PR00313">
    <property type="entry name" value="CABNDNGRPT"/>
</dbReference>
<proteinExistence type="predicted"/>
<evidence type="ECO:0000256" key="2">
    <source>
        <dbReference type="ARBA" id="ARBA00004613"/>
    </source>
</evidence>
<comment type="subcellular location">
    <subcellularLocation>
        <location evidence="2">Secreted</location>
    </subcellularLocation>
</comment>
<dbReference type="Pfam" id="PF08548">
    <property type="entry name" value="Peptidase_M10_C"/>
    <property type="match status" value="1"/>
</dbReference>
<protein>
    <submittedName>
        <fullName evidence="6">Calcium-binding protein</fullName>
    </submittedName>
</protein>
<dbReference type="PANTHER" id="PTHR38340">
    <property type="entry name" value="S-LAYER PROTEIN"/>
    <property type="match status" value="1"/>
</dbReference>
<evidence type="ECO:0000259" key="5">
    <source>
        <dbReference type="Pfam" id="PF08548"/>
    </source>
</evidence>
<dbReference type="InterPro" id="IPR018511">
    <property type="entry name" value="Hemolysin-typ_Ca-bd_CS"/>
</dbReference>
<evidence type="ECO:0000256" key="3">
    <source>
        <dbReference type="ARBA" id="ARBA00022525"/>
    </source>
</evidence>